<name>A0A2K8UI25_9GAMM</name>
<organism evidence="2 3">
    <name type="scientific">Candidatus Thiodictyon syntrophicum</name>
    <dbReference type="NCBI Taxonomy" id="1166950"/>
    <lineage>
        <taxon>Bacteria</taxon>
        <taxon>Pseudomonadati</taxon>
        <taxon>Pseudomonadota</taxon>
        <taxon>Gammaproteobacteria</taxon>
        <taxon>Chromatiales</taxon>
        <taxon>Chromatiaceae</taxon>
        <taxon>Thiodictyon</taxon>
    </lineage>
</organism>
<sequence>MNLQRFLATWAGLTLENRVNRIIILLLIGVNCVLAVTINQTDRTVVLVPPVLEAEVSVARSSASQEVREAWALFVAELLGNVTPSNAEFLIKALEPLLSPALRVDVLRVLDAQVAEIRREKVSLAFEPRAISRDPASGTIYITGTHVTSGPAAKPVNTSRTYALRVEFKNYRPVVVFLDSYPGEPRIGATEGSPR</sequence>
<keyword evidence="1" id="KW-0472">Membrane</keyword>
<dbReference type="EMBL" id="CP020371">
    <property type="protein sequence ID" value="AUB85190.1"/>
    <property type="molecule type" value="Genomic_DNA"/>
</dbReference>
<keyword evidence="2" id="KW-0614">Plasmid</keyword>
<keyword evidence="3" id="KW-1185">Reference proteome</keyword>
<evidence type="ECO:0000313" key="3">
    <source>
        <dbReference type="Proteomes" id="UP000232638"/>
    </source>
</evidence>
<dbReference type="KEGG" id="tsy:THSYN_30190"/>
<keyword evidence="1" id="KW-0812">Transmembrane</keyword>
<dbReference type="RefSeq" id="WP_100922832.1">
    <property type="nucleotide sequence ID" value="NZ_CP020371.1"/>
</dbReference>
<accession>A0A2K8UI25</accession>
<protein>
    <submittedName>
        <fullName evidence="2">Conjugal transfer protein TraE</fullName>
    </submittedName>
</protein>
<evidence type="ECO:0000313" key="2">
    <source>
        <dbReference type="EMBL" id="AUB85190.1"/>
    </source>
</evidence>
<dbReference type="OrthoDB" id="7405099at2"/>
<feature type="transmembrane region" description="Helical" evidence="1">
    <location>
        <begin position="21"/>
        <end position="38"/>
    </location>
</feature>
<geneLocation type="plasmid" evidence="3">
    <name>pts417</name>
</geneLocation>
<dbReference type="Proteomes" id="UP000232638">
    <property type="component" value="Plasmid pTs417"/>
</dbReference>
<proteinExistence type="predicted"/>
<gene>
    <name evidence="2" type="ORF">THSYN_30190</name>
</gene>
<dbReference type="InterPro" id="IPR007973">
    <property type="entry name" value="Pilus_assembly_TraE"/>
</dbReference>
<evidence type="ECO:0000256" key="1">
    <source>
        <dbReference type="SAM" id="Phobius"/>
    </source>
</evidence>
<reference evidence="2 3" key="1">
    <citation type="submission" date="2017-03" db="EMBL/GenBank/DDBJ databases">
        <title>Complete genome sequence of Candidatus 'Thiodictyon syntrophicum' sp. nov. strain Cad16T, a photolithoautotroph purple sulfur bacterium isolated from an alpine meromictic lake.</title>
        <authorList>
            <person name="Luedin S.M."/>
            <person name="Pothier J.F."/>
            <person name="Danza F."/>
            <person name="Storelli N."/>
            <person name="Wittwer M."/>
            <person name="Tonolla M."/>
        </authorList>
    </citation>
    <scope>NUCLEOTIDE SEQUENCE [LARGE SCALE GENOMIC DNA]</scope>
    <source>
        <strain evidence="2 3">Cad16T</strain>
        <plasmid evidence="3">Plasmid pts417</plasmid>
    </source>
</reference>
<dbReference type="Pfam" id="PF05309">
    <property type="entry name" value="TraE"/>
    <property type="match status" value="1"/>
</dbReference>
<dbReference type="AlphaFoldDB" id="A0A2K8UI25"/>
<keyword evidence="1" id="KW-1133">Transmembrane helix</keyword>